<evidence type="ECO:0000313" key="2">
    <source>
        <dbReference type="Proteomes" id="UP000789570"/>
    </source>
</evidence>
<comment type="caution">
    <text evidence="1">The sequence shown here is derived from an EMBL/GenBank/DDBJ whole genome shotgun (WGS) entry which is preliminary data.</text>
</comment>
<gene>
    <name evidence="1" type="ORF">FCALED_LOCUS14110</name>
</gene>
<organism evidence="1 2">
    <name type="scientific">Funneliformis caledonium</name>
    <dbReference type="NCBI Taxonomy" id="1117310"/>
    <lineage>
        <taxon>Eukaryota</taxon>
        <taxon>Fungi</taxon>
        <taxon>Fungi incertae sedis</taxon>
        <taxon>Mucoromycota</taxon>
        <taxon>Glomeromycotina</taxon>
        <taxon>Glomeromycetes</taxon>
        <taxon>Glomerales</taxon>
        <taxon>Glomeraceae</taxon>
        <taxon>Funneliformis</taxon>
    </lineage>
</organism>
<dbReference type="Proteomes" id="UP000789570">
    <property type="component" value="Unassembled WGS sequence"/>
</dbReference>
<dbReference type="EMBL" id="CAJVPQ010009388">
    <property type="protein sequence ID" value="CAG8714961.1"/>
    <property type="molecule type" value="Genomic_DNA"/>
</dbReference>
<keyword evidence="2" id="KW-1185">Reference proteome</keyword>
<evidence type="ECO:0000313" key="1">
    <source>
        <dbReference type="EMBL" id="CAG8714961.1"/>
    </source>
</evidence>
<accession>A0A9N9I0F3</accession>
<proteinExistence type="predicted"/>
<reference evidence="1" key="1">
    <citation type="submission" date="2021-06" db="EMBL/GenBank/DDBJ databases">
        <authorList>
            <person name="Kallberg Y."/>
            <person name="Tangrot J."/>
            <person name="Rosling A."/>
        </authorList>
    </citation>
    <scope>NUCLEOTIDE SEQUENCE</scope>
    <source>
        <strain evidence="1">UK204</strain>
    </source>
</reference>
<name>A0A9N9I0F3_9GLOM</name>
<feature type="non-terminal residue" evidence="1">
    <location>
        <position position="42"/>
    </location>
</feature>
<sequence>ESAWIFSLSRLLDFFLQHLAWTYVLSFREISKTFLISLIKVK</sequence>
<protein>
    <submittedName>
        <fullName evidence="1">2795_t:CDS:1</fullName>
    </submittedName>
</protein>
<dbReference type="AlphaFoldDB" id="A0A9N9I0F3"/>